<evidence type="ECO:0000313" key="1">
    <source>
        <dbReference type="EMBL" id="MEQ6292208.1"/>
    </source>
</evidence>
<comment type="caution">
    <text evidence="1">The sequence shown here is derived from an EMBL/GenBank/DDBJ whole genome shotgun (WGS) entry which is preliminary data.</text>
</comment>
<protein>
    <submittedName>
        <fullName evidence="1">DUF2971 domain-containing protein</fullName>
    </submittedName>
</protein>
<dbReference type="InterPro" id="IPR021352">
    <property type="entry name" value="DUF2971"/>
</dbReference>
<keyword evidence="2" id="KW-1185">Reference proteome</keyword>
<proteinExistence type="predicted"/>
<evidence type="ECO:0000313" key="2">
    <source>
        <dbReference type="Proteomes" id="UP001433638"/>
    </source>
</evidence>
<dbReference type="Pfam" id="PF11185">
    <property type="entry name" value="DUF2971"/>
    <property type="match status" value="1"/>
</dbReference>
<gene>
    <name evidence="1" type="ORF">ABNW52_16455</name>
</gene>
<sequence>MKKQIEDDARRALLHATRGISSHLSLNDIQLERNFKLLSKEERISARKGSDDAPVFLYKYYPPPFKQTGKSSFDADWRAEQNRRLENLIIDGKLYLSSRNQFNDPFDTMPRYTTTPMLSTLSALADRSLKKYGTTIQHSQRKKIKDNLIKNSNKIFSSLISAYRDYQAKFGIYCLSETNNSLLMWAHYALNHTGICIEFDTSEDFMLAAILQKVIYTPENKRPTINITEPSFLSTYEETFLTKSIDWNYELEWRLICDGLAGQELTFENSTITKIILGAKAHEETISDILNLNRKLENKGFPTLAIHKAELCDLTYGLKIVPFKT</sequence>
<reference evidence="1" key="1">
    <citation type="submission" date="2024-06" db="EMBL/GenBank/DDBJ databases">
        <title>Genome sequence of Vogesella sp. MAHUQ-64.</title>
        <authorList>
            <person name="Huq M.A."/>
        </authorList>
    </citation>
    <scope>NUCLEOTIDE SEQUENCE</scope>
    <source>
        <strain evidence="1">MAHUQ-64</strain>
    </source>
</reference>
<organism evidence="1 2">
    <name type="scientific">Vogesella oryzagri</name>
    <dbReference type="NCBI Taxonomy" id="3160864"/>
    <lineage>
        <taxon>Bacteria</taxon>
        <taxon>Pseudomonadati</taxon>
        <taxon>Pseudomonadota</taxon>
        <taxon>Betaproteobacteria</taxon>
        <taxon>Neisseriales</taxon>
        <taxon>Chromobacteriaceae</taxon>
        <taxon>Vogesella</taxon>
    </lineage>
</organism>
<dbReference type="EMBL" id="JBEFLD010000009">
    <property type="protein sequence ID" value="MEQ6292208.1"/>
    <property type="molecule type" value="Genomic_DNA"/>
</dbReference>
<name>A0ABV1M7L6_9NEIS</name>
<dbReference type="RefSeq" id="WP_349590162.1">
    <property type="nucleotide sequence ID" value="NZ_JBEFLD010000009.1"/>
</dbReference>
<accession>A0ABV1M7L6</accession>
<dbReference type="Proteomes" id="UP001433638">
    <property type="component" value="Unassembled WGS sequence"/>
</dbReference>